<keyword evidence="4" id="KW-1185">Reference proteome</keyword>
<dbReference type="RefSeq" id="XP_003115484.2">
    <property type="nucleotide sequence ID" value="XM_003115436.2"/>
</dbReference>
<evidence type="ECO:0000313" key="4">
    <source>
        <dbReference type="Proteomes" id="UP000008281"/>
    </source>
</evidence>
<feature type="coiled-coil region" evidence="1">
    <location>
        <begin position="117"/>
        <end position="212"/>
    </location>
</feature>
<name>E3LLH5_CAERE</name>
<dbReference type="EMBL" id="DS268410">
    <property type="protein sequence ID" value="EFO99971.1"/>
    <property type="molecule type" value="Genomic_DNA"/>
</dbReference>
<dbReference type="AlphaFoldDB" id="E3LLH5"/>
<evidence type="ECO:0000256" key="2">
    <source>
        <dbReference type="SAM" id="MobiDB-lite"/>
    </source>
</evidence>
<organism evidence="4">
    <name type="scientific">Caenorhabditis remanei</name>
    <name type="common">Caenorhabditis vulgaris</name>
    <dbReference type="NCBI Taxonomy" id="31234"/>
    <lineage>
        <taxon>Eukaryota</taxon>
        <taxon>Metazoa</taxon>
        <taxon>Ecdysozoa</taxon>
        <taxon>Nematoda</taxon>
        <taxon>Chromadorea</taxon>
        <taxon>Rhabditida</taxon>
        <taxon>Rhabditina</taxon>
        <taxon>Rhabditomorpha</taxon>
        <taxon>Rhabditoidea</taxon>
        <taxon>Rhabditidae</taxon>
        <taxon>Peloderinae</taxon>
        <taxon>Caenorhabditis</taxon>
    </lineage>
</organism>
<feature type="region of interest" description="Disordered" evidence="2">
    <location>
        <begin position="1"/>
        <end position="35"/>
    </location>
</feature>
<protein>
    <submittedName>
        <fullName evidence="3">Uncharacterized protein</fullName>
    </submittedName>
</protein>
<accession>E3LLH5</accession>
<proteinExistence type="predicted"/>
<dbReference type="CTD" id="9839013"/>
<evidence type="ECO:0000313" key="3">
    <source>
        <dbReference type="EMBL" id="EFO99971.1"/>
    </source>
</evidence>
<dbReference type="Proteomes" id="UP000008281">
    <property type="component" value="Unassembled WGS sequence"/>
</dbReference>
<evidence type="ECO:0000256" key="1">
    <source>
        <dbReference type="SAM" id="Coils"/>
    </source>
</evidence>
<keyword evidence="1" id="KW-0175">Coiled coil</keyword>
<dbReference type="GeneID" id="9839013"/>
<dbReference type="KEGG" id="crq:GCK72_019246"/>
<feature type="compositionally biased region" description="Polar residues" evidence="2">
    <location>
        <begin position="1"/>
        <end position="13"/>
    </location>
</feature>
<feature type="coiled-coil region" evidence="1">
    <location>
        <begin position="39"/>
        <end position="90"/>
    </location>
</feature>
<sequence>MCNTKATSKTISKMSKKYSQESTTRKRFAAHHEQLSEISKTVDDVAKRLEQKIERMENNEGSHKMTSELIESLREQLASKTLELSHVTAERDHAVNALNVKENELLALKKNQLKRSRLQEKNDCDSFKKQIADLELKLSEKNSELKEKNEILENMRISRKQAKKDHQKKIKSMAKEMETKIEEIDKFCQENMLESQKQVQQLEEDMKDQIKEIEIAWAEKSNGRQNVDSDCASEISMESGFFELSGRSTAEPTNDFDAIPASTYGRMCSMLNDSAERIQYLEATLYEQNNWMENYLSQTSFLISYFFMQNSLPVVENVLMTMRNTAEEELKWQDQIRREIDDIESRIRDIEFWESLL</sequence>
<dbReference type="HOGENOM" id="CLU_776695_0_0_1"/>
<gene>
    <name evidence="3" type="ORF">CRE_18881</name>
</gene>
<reference evidence="3" key="1">
    <citation type="submission" date="2007-07" db="EMBL/GenBank/DDBJ databases">
        <title>PCAP assembly of the Caenorhabditis remanei genome.</title>
        <authorList>
            <consortium name="The Caenorhabditis remanei Sequencing Consortium"/>
            <person name="Wilson R.K."/>
        </authorList>
    </citation>
    <scope>NUCLEOTIDE SEQUENCE [LARGE SCALE GENOMIC DNA]</scope>
    <source>
        <strain evidence="3">PB4641</strain>
    </source>
</reference>